<evidence type="ECO:0000256" key="7">
    <source>
        <dbReference type="ARBA" id="ARBA00023141"/>
    </source>
</evidence>
<dbReference type="Pfam" id="PF00697">
    <property type="entry name" value="PRAI"/>
    <property type="match status" value="1"/>
</dbReference>
<comment type="pathway">
    <text evidence="2 9">Amino-acid biosynthesis; L-tryptophan biosynthesis; L-tryptophan from chorismate: step 3/5.</text>
</comment>
<dbReference type="PANTHER" id="PTHR42894:SF1">
    <property type="entry name" value="N-(5'-PHOSPHORIBOSYL)ANTHRANILATE ISOMERASE"/>
    <property type="match status" value="1"/>
</dbReference>
<gene>
    <name evidence="9" type="primary">trpF</name>
    <name evidence="11" type="ORF">H9849_02720</name>
</gene>
<dbReference type="InterPro" id="IPR013785">
    <property type="entry name" value="Aldolase_TIM"/>
</dbReference>
<dbReference type="EMBL" id="DXEQ01000081">
    <property type="protein sequence ID" value="HIX71915.1"/>
    <property type="molecule type" value="Genomic_DNA"/>
</dbReference>
<sequence length="202" mass="22498">MTKIKFCGLTRPEDIEAANRLQPDYVGFVFAQKSRRHVSPEQAATLKYMLRDDIRAVGVFVDQEPEWIARLLSAGVIDLAQLHGTEDAEYICRLRKMTDKPIIQAFRIGSAEDVRAAEQSPADYILLDSGAGTGNVFDWTLLCGIRRRYFLAGGLAPENVRKAIRTLHPFAVDVSSGIESKKVKDREKMTAFAAAVRKEGTP</sequence>
<keyword evidence="6 9" id="KW-0822">Tryptophan biosynthesis</keyword>
<keyword evidence="7 9" id="KW-0057">Aromatic amino acid biosynthesis</keyword>
<dbReference type="SUPFAM" id="SSF51366">
    <property type="entry name" value="Ribulose-phoshate binding barrel"/>
    <property type="match status" value="1"/>
</dbReference>
<evidence type="ECO:0000313" key="11">
    <source>
        <dbReference type="EMBL" id="HIX71915.1"/>
    </source>
</evidence>
<dbReference type="AlphaFoldDB" id="A0A9D1X5J3"/>
<dbReference type="Proteomes" id="UP000886805">
    <property type="component" value="Unassembled WGS sequence"/>
</dbReference>
<evidence type="ECO:0000259" key="10">
    <source>
        <dbReference type="Pfam" id="PF00697"/>
    </source>
</evidence>
<dbReference type="InterPro" id="IPR001240">
    <property type="entry name" value="PRAI_dom"/>
</dbReference>
<dbReference type="GO" id="GO:0000162">
    <property type="term" value="P:L-tryptophan biosynthetic process"/>
    <property type="evidence" value="ECO:0007669"/>
    <property type="project" value="UniProtKB-UniRule"/>
</dbReference>
<dbReference type="Gene3D" id="3.20.20.70">
    <property type="entry name" value="Aldolase class I"/>
    <property type="match status" value="1"/>
</dbReference>
<reference evidence="11" key="2">
    <citation type="submission" date="2021-04" db="EMBL/GenBank/DDBJ databases">
        <authorList>
            <person name="Gilroy R."/>
        </authorList>
    </citation>
    <scope>NUCLEOTIDE SEQUENCE</scope>
    <source>
        <strain evidence="11">ChiSxjej3B15-1167</strain>
    </source>
</reference>
<evidence type="ECO:0000256" key="4">
    <source>
        <dbReference type="ARBA" id="ARBA00022272"/>
    </source>
</evidence>
<comment type="similarity">
    <text evidence="9">Belongs to the TrpF family.</text>
</comment>
<evidence type="ECO:0000256" key="9">
    <source>
        <dbReference type="HAMAP-Rule" id="MF_00135"/>
    </source>
</evidence>
<organism evidence="11 12">
    <name type="scientific">Candidatus Anaerobutyricum stercoripullorum</name>
    <dbReference type="NCBI Taxonomy" id="2838456"/>
    <lineage>
        <taxon>Bacteria</taxon>
        <taxon>Bacillati</taxon>
        <taxon>Bacillota</taxon>
        <taxon>Clostridia</taxon>
        <taxon>Lachnospirales</taxon>
        <taxon>Lachnospiraceae</taxon>
        <taxon>Anaerobutyricum</taxon>
    </lineage>
</organism>
<evidence type="ECO:0000256" key="1">
    <source>
        <dbReference type="ARBA" id="ARBA00001164"/>
    </source>
</evidence>
<dbReference type="PANTHER" id="PTHR42894">
    <property type="entry name" value="N-(5'-PHOSPHORIBOSYL)ANTHRANILATE ISOMERASE"/>
    <property type="match status" value="1"/>
</dbReference>
<feature type="domain" description="N-(5'phosphoribosyl) anthranilate isomerase (PRAI)" evidence="10">
    <location>
        <begin position="5"/>
        <end position="193"/>
    </location>
</feature>
<dbReference type="HAMAP" id="MF_00135">
    <property type="entry name" value="PRAI"/>
    <property type="match status" value="1"/>
</dbReference>
<dbReference type="GO" id="GO:0004640">
    <property type="term" value="F:phosphoribosylanthranilate isomerase activity"/>
    <property type="evidence" value="ECO:0007669"/>
    <property type="project" value="UniProtKB-UniRule"/>
</dbReference>
<evidence type="ECO:0000313" key="12">
    <source>
        <dbReference type="Proteomes" id="UP000886805"/>
    </source>
</evidence>
<dbReference type="CDD" id="cd00405">
    <property type="entry name" value="PRAI"/>
    <property type="match status" value="1"/>
</dbReference>
<name>A0A9D1X5J3_9FIRM</name>
<evidence type="ECO:0000256" key="5">
    <source>
        <dbReference type="ARBA" id="ARBA00022605"/>
    </source>
</evidence>
<comment type="caution">
    <text evidence="11">The sequence shown here is derived from an EMBL/GenBank/DDBJ whole genome shotgun (WGS) entry which is preliminary data.</text>
</comment>
<keyword evidence="5 9" id="KW-0028">Amino-acid biosynthesis</keyword>
<dbReference type="EC" id="5.3.1.24" evidence="3 9"/>
<dbReference type="InterPro" id="IPR011060">
    <property type="entry name" value="RibuloseP-bd_barrel"/>
</dbReference>
<keyword evidence="8 9" id="KW-0413">Isomerase</keyword>
<comment type="catalytic activity">
    <reaction evidence="1 9">
        <text>N-(5-phospho-beta-D-ribosyl)anthranilate = 1-(2-carboxyphenylamino)-1-deoxy-D-ribulose 5-phosphate</text>
        <dbReference type="Rhea" id="RHEA:21540"/>
        <dbReference type="ChEBI" id="CHEBI:18277"/>
        <dbReference type="ChEBI" id="CHEBI:58613"/>
        <dbReference type="EC" id="5.3.1.24"/>
    </reaction>
</comment>
<evidence type="ECO:0000256" key="8">
    <source>
        <dbReference type="ARBA" id="ARBA00023235"/>
    </source>
</evidence>
<dbReference type="InterPro" id="IPR044643">
    <property type="entry name" value="TrpF_fam"/>
</dbReference>
<evidence type="ECO:0000256" key="3">
    <source>
        <dbReference type="ARBA" id="ARBA00012572"/>
    </source>
</evidence>
<evidence type="ECO:0000256" key="6">
    <source>
        <dbReference type="ARBA" id="ARBA00022822"/>
    </source>
</evidence>
<evidence type="ECO:0000256" key="2">
    <source>
        <dbReference type="ARBA" id="ARBA00004664"/>
    </source>
</evidence>
<reference evidence="11" key="1">
    <citation type="journal article" date="2021" name="PeerJ">
        <title>Extensive microbial diversity within the chicken gut microbiome revealed by metagenomics and culture.</title>
        <authorList>
            <person name="Gilroy R."/>
            <person name="Ravi A."/>
            <person name="Getino M."/>
            <person name="Pursley I."/>
            <person name="Horton D.L."/>
            <person name="Alikhan N.F."/>
            <person name="Baker D."/>
            <person name="Gharbi K."/>
            <person name="Hall N."/>
            <person name="Watson M."/>
            <person name="Adriaenssens E.M."/>
            <person name="Foster-Nyarko E."/>
            <person name="Jarju S."/>
            <person name="Secka A."/>
            <person name="Antonio M."/>
            <person name="Oren A."/>
            <person name="Chaudhuri R.R."/>
            <person name="La Ragione R."/>
            <person name="Hildebrand F."/>
            <person name="Pallen M.J."/>
        </authorList>
    </citation>
    <scope>NUCLEOTIDE SEQUENCE</scope>
    <source>
        <strain evidence="11">ChiSxjej3B15-1167</strain>
    </source>
</reference>
<accession>A0A9D1X5J3</accession>
<protein>
    <recommendedName>
        <fullName evidence="4 9">N-(5'-phosphoribosyl)anthranilate isomerase</fullName>
        <shortName evidence="9">PRAI</shortName>
        <ecNumber evidence="3 9">5.3.1.24</ecNumber>
    </recommendedName>
</protein>
<proteinExistence type="inferred from homology"/>